<dbReference type="Pfam" id="PF14543">
    <property type="entry name" value="TAXi_N"/>
    <property type="match status" value="1"/>
</dbReference>
<evidence type="ECO:0000256" key="8">
    <source>
        <dbReference type="ARBA" id="ARBA00077656"/>
    </source>
</evidence>
<dbReference type="InterPro" id="IPR001461">
    <property type="entry name" value="Aspartic_peptidase_A1"/>
</dbReference>
<feature type="domain" description="Peptidase A1" evidence="10">
    <location>
        <begin position="64"/>
        <end position="409"/>
    </location>
</feature>
<evidence type="ECO:0000259" key="10">
    <source>
        <dbReference type="PROSITE" id="PS51767"/>
    </source>
</evidence>
<protein>
    <recommendedName>
        <fullName evidence="7">Aspartic proteinase Asp1</fullName>
    </recommendedName>
    <alternativeName>
        <fullName evidence="8">Nucellin-like protein</fullName>
    </alternativeName>
</protein>
<dbReference type="InterPro" id="IPR032861">
    <property type="entry name" value="TAXi_N"/>
</dbReference>
<keyword evidence="2" id="KW-0645">Protease</keyword>
<dbReference type="GO" id="GO:0004190">
    <property type="term" value="F:aspartic-type endopeptidase activity"/>
    <property type="evidence" value="ECO:0007669"/>
    <property type="project" value="UniProtKB-KW"/>
</dbReference>
<proteinExistence type="inferred from homology"/>
<evidence type="ECO:0000256" key="6">
    <source>
        <dbReference type="ARBA" id="ARBA00022801"/>
    </source>
</evidence>
<dbReference type="PANTHER" id="PTHR13683:SF227">
    <property type="entry name" value="EUKARYOTIC ASPARTYL PROTEASE FAMILY PROTEIN"/>
    <property type="match status" value="1"/>
</dbReference>
<keyword evidence="12" id="KW-1185">Reference proteome</keyword>
<evidence type="ECO:0000256" key="5">
    <source>
        <dbReference type="ARBA" id="ARBA00022750"/>
    </source>
</evidence>
<dbReference type="InterPro" id="IPR021109">
    <property type="entry name" value="Peptidase_aspartic_dom_sf"/>
</dbReference>
<evidence type="ECO:0000256" key="7">
    <source>
        <dbReference type="ARBA" id="ARBA00068871"/>
    </source>
</evidence>
<dbReference type="InterPro" id="IPR032799">
    <property type="entry name" value="TAXi_C"/>
</dbReference>
<dbReference type="PANTHER" id="PTHR13683">
    <property type="entry name" value="ASPARTYL PROTEASES"/>
    <property type="match status" value="1"/>
</dbReference>
<comment type="similarity">
    <text evidence="1">Belongs to the peptidase A1 family.</text>
</comment>
<dbReference type="Gene3D" id="2.40.70.10">
    <property type="entry name" value="Acid Proteases"/>
    <property type="match status" value="2"/>
</dbReference>
<evidence type="ECO:0000256" key="3">
    <source>
        <dbReference type="ARBA" id="ARBA00022729"/>
    </source>
</evidence>
<dbReference type="SUPFAM" id="SSF50630">
    <property type="entry name" value="Acid proteases"/>
    <property type="match status" value="1"/>
</dbReference>
<dbReference type="FunFam" id="2.40.70.10:FF:000027">
    <property type="entry name" value="Aspartic proteinase Asp1 isoform A"/>
    <property type="match status" value="1"/>
</dbReference>
<dbReference type="PROSITE" id="PS51767">
    <property type="entry name" value="PEPTIDASE_A1"/>
    <property type="match status" value="1"/>
</dbReference>
<name>A0ABC8TLP4_9AQUA</name>
<evidence type="ECO:0000256" key="2">
    <source>
        <dbReference type="ARBA" id="ARBA00022670"/>
    </source>
</evidence>
<dbReference type="EMBL" id="CAUOFW020005147">
    <property type="protein sequence ID" value="CAK9168751.1"/>
    <property type="molecule type" value="Genomic_DNA"/>
</dbReference>
<dbReference type="GO" id="GO:0006508">
    <property type="term" value="P:proteolysis"/>
    <property type="evidence" value="ECO:0007669"/>
    <property type="project" value="UniProtKB-KW"/>
</dbReference>
<feature type="active site" evidence="9">
    <location>
        <position position="82"/>
    </location>
</feature>
<evidence type="ECO:0000256" key="4">
    <source>
        <dbReference type="ARBA" id="ARBA00022737"/>
    </source>
</evidence>
<dbReference type="Pfam" id="PF14541">
    <property type="entry name" value="TAXi_C"/>
    <property type="match status" value="1"/>
</dbReference>
<organism evidence="11 12">
    <name type="scientific">Ilex paraguariensis</name>
    <name type="common">yerba mate</name>
    <dbReference type="NCBI Taxonomy" id="185542"/>
    <lineage>
        <taxon>Eukaryota</taxon>
        <taxon>Viridiplantae</taxon>
        <taxon>Streptophyta</taxon>
        <taxon>Embryophyta</taxon>
        <taxon>Tracheophyta</taxon>
        <taxon>Spermatophyta</taxon>
        <taxon>Magnoliopsida</taxon>
        <taxon>eudicotyledons</taxon>
        <taxon>Gunneridae</taxon>
        <taxon>Pentapetalae</taxon>
        <taxon>asterids</taxon>
        <taxon>campanulids</taxon>
        <taxon>Aquifoliales</taxon>
        <taxon>Aquifoliaceae</taxon>
        <taxon>Ilex</taxon>
    </lineage>
</organism>
<comment type="caution">
    <text evidence="11">The sequence shown here is derived from an EMBL/GenBank/DDBJ whole genome shotgun (WGS) entry which is preliminary data.</text>
</comment>
<keyword evidence="6" id="KW-0378">Hydrolase</keyword>
<keyword evidence="5" id="KW-0064">Aspartyl protease</keyword>
<accession>A0ABC8TLP4</accession>
<evidence type="ECO:0000256" key="9">
    <source>
        <dbReference type="PIRSR" id="PIRSR601461-1"/>
    </source>
</evidence>
<keyword evidence="3" id="KW-0732">Signal</keyword>
<reference evidence="11 12" key="1">
    <citation type="submission" date="2024-02" db="EMBL/GenBank/DDBJ databases">
        <authorList>
            <person name="Vignale AGUSTIN F."/>
            <person name="Sosa J E."/>
            <person name="Modenutti C."/>
        </authorList>
    </citation>
    <scope>NUCLEOTIDE SEQUENCE [LARGE SCALE GENOMIC DNA]</scope>
</reference>
<dbReference type="FunFam" id="2.40.70.10:FF:000015">
    <property type="entry name" value="Aspartyl protease family protein"/>
    <property type="match status" value="1"/>
</dbReference>
<evidence type="ECO:0000256" key="1">
    <source>
        <dbReference type="ARBA" id="ARBA00007447"/>
    </source>
</evidence>
<gene>
    <name evidence="11" type="ORF">ILEXP_LOCUS38160</name>
</gene>
<evidence type="ECO:0000313" key="11">
    <source>
        <dbReference type="EMBL" id="CAK9168751.1"/>
    </source>
</evidence>
<feature type="active site" evidence="9">
    <location>
        <position position="281"/>
    </location>
</feature>
<dbReference type="AlphaFoldDB" id="A0ABC8TLP4"/>
<keyword evidence="4" id="KW-0677">Repeat</keyword>
<evidence type="ECO:0000313" key="12">
    <source>
        <dbReference type="Proteomes" id="UP001642360"/>
    </source>
</evidence>
<dbReference type="Proteomes" id="UP001642360">
    <property type="component" value="Unassembled WGS sequence"/>
</dbReference>
<sequence>MKENQRETLSMVLSVLIFAATFQVCFSATKQLRGSIKMQTKSPKRVGSSLVFHVEGDIYPNGFFYTSIYIGNPPKLYFLDIDTGSDLTWVQCAAAPSAKLLKAPHTPYKPNNNAVFCKDPLCASVNQPSGYPCKSPNDQCDYEVEYADYGSSLGVLVRDKVPFKFTNGSVSQPILAFGCGYDQAFSGPFSPPYVDGVLGLANGKSSIVSQLRNLGITRNVIGHCFSGRGGGFLFIGDDIIPSGTAWIPMLPNSLNHYLSGPVDLLFDGKTLGAKGLNIVFDSGSTYTYLNSQAYQATLSRLNSGLVGKPISKVADGNLPVCWKGAHPFRSVGDIRKYFSTLELSFTNAKNVRFVIQPEGYLILTSPGTVCLGILNSAEANLGNLNLIGDISFQDKLIIYDNERRMIGWAPSNCQKPPKF</sequence>
<dbReference type="InterPro" id="IPR033121">
    <property type="entry name" value="PEPTIDASE_A1"/>
</dbReference>